<accession>A0A1B2HVZ6</accession>
<keyword evidence="3" id="KW-1185">Reference proteome</keyword>
<dbReference type="Proteomes" id="UP000093053">
    <property type="component" value="Chromosome"/>
</dbReference>
<sequence>MLGSWHDIRWRFEVQLHDTPAWIPYELELWLSHGEPEWRDCLGVHEMTDCTDDPVEVATRQLDESLEVLAGYGRRIGIRGVRIIMWTGPNTDGGPDIVIPATREQMALGRLRDTVSDVEVALREVENARTRLRNQMVESDTIDGLGRNTIARTTEGALARRLVLQFLAGHDLVRTIRWALPRDWSSSCPLPEDFLEPGQEYLGPYWCGAVMISLDVSGTVELCLVDSEPEPDLYDPGMYFDENALVEYRRGARLRAQDNAEVVLPLLHRASLRLSTSDGTDATVDDLAATHLGGQLTVTKLPPPQQPALTSAGTERA</sequence>
<organism evidence="2 3">
    <name type="scientific">Lentzea guizhouensis</name>
    <dbReference type="NCBI Taxonomy" id="1586287"/>
    <lineage>
        <taxon>Bacteria</taxon>
        <taxon>Bacillati</taxon>
        <taxon>Actinomycetota</taxon>
        <taxon>Actinomycetes</taxon>
        <taxon>Pseudonocardiales</taxon>
        <taxon>Pseudonocardiaceae</taxon>
        <taxon>Lentzea</taxon>
    </lineage>
</organism>
<feature type="coiled-coil region" evidence="1">
    <location>
        <begin position="108"/>
        <end position="138"/>
    </location>
</feature>
<evidence type="ECO:0000313" key="3">
    <source>
        <dbReference type="Proteomes" id="UP000093053"/>
    </source>
</evidence>
<gene>
    <name evidence="2" type="ORF">BBK82_44050</name>
</gene>
<proteinExistence type="predicted"/>
<protein>
    <submittedName>
        <fullName evidence="2">Uncharacterized protein</fullName>
    </submittedName>
</protein>
<keyword evidence="1" id="KW-0175">Coiled coil</keyword>
<evidence type="ECO:0000256" key="1">
    <source>
        <dbReference type="SAM" id="Coils"/>
    </source>
</evidence>
<dbReference type="EMBL" id="CP016793">
    <property type="protein sequence ID" value="ANZ41877.1"/>
    <property type="molecule type" value="Genomic_DNA"/>
</dbReference>
<name>A0A1B2HVZ6_9PSEU</name>
<dbReference type="KEGG" id="led:BBK82_44050"/>
<dbReference type="AlphaFoldDB" id="A0A1B2HVZ6"/>
<evidence type="ECO:0000313" key="2">
    <source>
        <dbReference type="EMBL" id="ANZ41877.1"/>
    </source>
</evidence>
<reference evidence="2 3" key="1">
    <citation type="submission" date="2016-07" db="EMBL/GenBank/DDBJ databases">
        <title>Complete genome sequence of the Lentzea guizhouensis DHS C013.</title>
        <authorList>
            <person name="Cao C."/>
        </authorList>
    </citation>
    <scope>NUCLEOTIDE SEQUENCE [LARGE SCALE GENOMIC DNA]</scope>
    <source>
        <strain evidence="2 3">DHS C013</strain>
    </source>
</reference>